<dbReference type="EMBL" id="JBJUIK010000008">
    <property type="protein sequence ID" value="KAL3519568.1"/>
    <property type="molecule type" value="Genomic_DNA"/>
</dbReference>
<dbReference type="InterPro" id="IPR013187">
    <property type="entry name" value="F-box-assoc_dom_typ3"/>
</dbReference>
<dbReference type="Gene3D" id="1.20.1280.50">
    <property type="match status" value="1"/>
</dbReference>
<comment type="caution">
    <text evidence="2">The sequence shown here is derived from an EMBL/GenBank/DDBJ whole genome shotgun (WGS) entry which is preliminary data.</text>
</comment>
<dbReference type="Pfam" id="PF08268">
    <property type="entry name" value="FBA_3"/>
    <property type="match status" value="1"/>
</dbReference>
<proteinExistence type="predicted"/>
<dbReference type="CDD" id="cd22157">
    <property type="entry name" value="F-box_AtFBW1-like"/>
    <property type="match status" value="1"/>
</dbReference>
<reference evidence="2 3" key="1">
    <citation type="submission" date="2024-11" db="EMBL/GenBank/DDBJ databases">
        <title>A near-complete genome assembly of Cinchona calisaya.</title>
        <authorList>
            <person name="Lian D.C."/>
            <person name="Zhao X.W."/>
            <person name="Wei L."/>
        </authorList>
    </citation>
    <scope>NUCLEOTIDE SEQUENCE [LARGE SCALE GENOMIC DNA]</scope>
    <source>
        <tissue evidence="2">Nenye</tissue>
    </source>
</reference>
<dbReference type="AlphaFoldDB" id="A0ABD2ZJQ8"/>
<dbReference type="InterPro" id="IPR001810">
    <property type="entry name" value="F-box_dom"/>
</dbReference>
<dbReference type="InterPro" id="IPR036047">
    <property type="entry name" value="F-box-like_dom_sf"/>
</dbReference>
<dbReference type="Proteomes" id="UP001630127">
    <property type="component" value="Unassembled WGS sequence"/>
</dbReference>
<feature type="domain" description="F-box" evidence="1">
    <location>
        <begin position="20"/>
        <end position="66"/>
    </location>
</feature>
<evidence type="ECO:0000313" key="3">
    <source>
        <dbReference type="Proteomes" id="UP001630127"/>
    </source>
</evidence>
<dbReference type="SMART" id="SM00256">
    <property type="entry name" value="FBOX"/>
    <property type="match status" value="1"/>
</dbReference>
<dbReference type="InterPro" id="IPR017451">
    <property type="entry name" value="F-box-assoc_interact_dom"/>
</dbReference>
<evidence type="ECO:0000313" key="2">
    <source>
        <dbReference type="EMBL" id="KAL3519568.1"/>
    </source>
</evidence>
<organism evidence="2 3">
    <name type="scientific">Cinchona calisaya</name>
    <dbReference type="NCBI Taxonomy" id="153742"/>
    <lineage>
        <taxon>Eukaryota</taxon>
        <taxon>Viridiplantae</taxon>
        <taxon>Streptophyta</taxon>
        <taxon>Embryophyta</taxon>
        <taxon>Tracheophyta</taxon>
        <taxon>Spermatophyta</taxon>
        <taxon>Magnoliopsida</taxon>
        <taxon>eudicotyledons</taxon>
        <taxon>Gunneridae</taxon>
        <taxon>Pentapetalae</taxon>
        <taxon>asterids</taxon>
        <taxon>lamiids</taxon>
        <taxon>Gentianales</taxon>
        <taxon>Rubiaceae</taxon>
        <taxon>Cinchonoideae</taxon>
        <taxon>Cinchoneae</taxon>
        <taxon>Cinchona</taxon>
    </lineage>
</organism>
<protein>
    <recommendedName>
        <fullName evidence="1">F-box domain-containing protein</fullName>
    </recommendedName>
</protein>
<sequence length="586" mass="68247">MRKDRVSSGNIYEQKLFSNNKSEIFLPREIIFDILIRLPLKSLGRCTCVCKLWHAIVEDHKFVLEYSDRSNFVYEYKDDTNAAGEEQQASWLSTVNGLVLQKSKLTKKYRIMNVATKEILDLPNPHDTVYYMSIFYLPTTDIYKLICIFGNGGGARRGKKGTTKGGCEIMTLGTDRTWRTLDIPSLYDLGSKWAWLRLVVTDDLFFLAKFCDPGFGVSEIVRIDVGTEHFEKIRIPHDFFSSWENVRPFLWDTKLCLANKVEQELHVYTLEDHKKEQWAQRKIVIHLSFLNEYPEFQHVFPYEFENGWLWFFPRNAHHIAYDIDSKSVHIANRLPLGKRHLACVKYTPVSLARIQRKEEVNSEVIRPKENPNMQGPEFSPKCKCVCKLWCAIIEEGNFVIDYSSRSEIVYYEYRDETNAAGDVEEVLWLSVINGLVLEKTALTKKYRLRNPATKEILDLPNPRDTVYYIKMFYLPKTNNYKLVYVCGKEGTRRGKKGTRKGGCEVMTLGTDCTRRRLDIPSLYNLGSKRAWLNLVVTDDLFFITKFYDPGFGVFKVVCIDMGSEQFVNFRIPQILFSSWKNVQPFL</sequence>
<dbReference type="NCBIfam" id="TIGR01640">
    <property type="entry name" value="F_box_assoc_1"/>
    <property type="match status" value="1"/>
</dbReference>
<dbReference type="SUPFAM" id="SSF81383">
    <property type="entry name" value="F-box domain"/>
    <property type="match status" value="1"/>
</dbReference>
<gene>
    <name evidence="2" type="ORF">ACH5RR_017717</name>
</gene>
<dbReference type="PANTHER" id="PTHR31111:SF125">
    <property type="entry name" value="F-BOX PROTEIN CPR30-LIKE"/>
    <property type="match status" value="1"/>
</dbReference>
<evidence type="ECO:0000259" key="1">
    <source>
        <dbReference type="PROSITE" id="PS50181"/>
    </source>
</evidence>
<dbReference type="Pfam" id="PF12937">
    <property type="entry name" value="F-box-like"/>
    <property type="match status" value="1"/>
</dbReference>
<dbReference type="PROSITE" id="PS50181">
    <property type="entry name" value="FBOX"/>
    <property type="match status" value="1"/>
</dbReference>
<keyword evidence="3" id="KW-1185">Reference proteome</keyword>
<name>A0ABD2ZJQ8_9GENT</name>
<accession>A0ABD2ZJQ8</accession>
<dbReference type="PANTHER" id="PTHR31111">
    <property type="entry name" value="BNAA05G37150D PROTEIN-RELATED"/>
    <property type="match status" value="1"/>
</dbReference>